<evidence type="ECO:0000313" key="2">
    <source>
        <dbReference type="Proteomes" id="UP000269539"/>
    </source>
</evidence>
<dbReference type="AlphaFoldDB" id="A0A3M7GCE8"/>
<dbReference type="Proteomes" id="UP000269539">
    <property type="component" value="Unassembled WGS sequence"/>
</dbReference>
<reference evidence="1 2" key="1">
    <citation type="journal article" date="2018" name="BMC Genomics">
        <title>Genomic evidence for intraspecific hybridization in a clonal and extremely halotolerant yeast.</title>
        <authorList>
            <person name="Gostincar C."/>
            <person name="Stajich J.E."/>
            <person name="Zupancic J."/>
            <person name="Zalar P."/>
            <person name="Gunde-Cimerman N."/>
        </authorList>
    </citation>
    <scope>NUCLEOTIDE SEQUENCE [LARGE SCALE GENOMIC DNA]</scope>
    <source>
        <strain evidence="1 2">EXF-10513</strain>
    </source>
</reference>
<proteinExistence type="predicted"/>
<dbReference type="EMBL" id="QWIO01000360">
    <property type="protein sequence ID" value="RMY98778.1"/>
    <property type="molecule type" value="Genomic_DNA"/>
</dbReference>
<dbReference type="VEuPathDB" id="FungiDB:BTJ68_11297"/>
<comment type="caution">
    <text evidence="1">The sequence shown here is derived from an EMBL/GenBank/DDBJ whole genome shotgun (WGS) entry which is preliminary data.</text>
</comment>
<evidence type="ECO:0000313" key="1">
    <source>
        <dbReference type="EMBL" id="RMY98778.1"/>
    </source>
</evidence>
<sequence>MFSKYMESKTIRSKIVRFGRKAVRSVLPSVAPPDFSSRACVVLVVGKDINDKHCLATCPGGEKCENDVTAKAVLQSFKKLYRLVCWTLLGLKIYTNAQSSSITSDDDELQEDLKEIAVKCICKHKRTGHFLQAPKIAENWIAKANAMAMWNEENFFKQE</sequence>
<name>A0A3M7GCE8_HORWE</name>
<accession>A0A3M7GCE8</accession>
<protein>
    <submittedName>
        <fullName evidence="1">Uncharacterized protein</fullName>
    </submittedName>
</protein>
<organism evidence="1 2">
    <name type="scientific">Hortaea werneckii</name>
    <name type="common">Black yeast</name>
    <name type="synonym">Cladosporium werneckii</name>
    <dbReference type="NCBI Taxonomy" id="91943"/>
    <lineage>
        <taxon>Eukaryota</taxon>
        <taxon>Fungi</taxon>
        <taxon>Dikarya</taxon>
        <taxon>Ascomycota</taxon>
        <taxon>Pezizomycotina</taxon>
        <taxon>Dothideomycetes</taxon>
        <taxon>Dothideomycetidae</taxon>
        <taxon>Mycosphaerellales</taxon>
        <taxon>Teratosphaeriaceae</taxon>
        <taxon>Hortaea</taxon>
    </lineage>
</organism>
<gene>
    <name evidence="1" type="ORF">D0864_04264</name>
</gene>